<sequence length="179" mass="20691">MRGKKKESYEKSHPHLKKNHRKEKKFKCFMDIFKKLEIKVPMIIERLQQIAGVDTSAPPFERPRKAIDEAYYRQYCGGEDAAQPVPPRRARAQLQSIHRGQVATVEMIVGMYDTPPAHRWTMDEFHNVLAWPEEPMHGGGAEAAEASVREMEEDEADEDDAFENDEDEEEEEDTKDSSD</sequence>
<dbReference type="Proteomes" id="UP000053144">
    <property type="component" value="Unassembled WGS sequence"/>
</dbReference>
<feature type="compositionally biased region" description="Basic and acidic residues" evidence="1">
    <location>
        <begin position="1"/>
        <end position="13"/>
    </location>
</feature>
<accession>A0A0L9T7D4</accession>
<feature type="region of interest" description="Disordered" evidence="1">
    <location>
        <begin position="1"/>
        <end position="21"/>
    </location>
</feature>
<feature type="region of interest" description="Disordered" evidence="1">
    <location>
        <begin position="136"/>
        <end position="179"/>
    </location>
</feature>
<name>A0A0L9T7D4_PHAAN</name>
<protein>
    <submittedName>
        <fullName evidence="2">Uncharacterized protein</fullName>
    </submittedName>
</protein>
<organism evidence="2 3">
    <name type="scientific">Phaseolus angularis</name>
    <name type="common">Azuki bean</name>
    <name type="synonym">Vigna angularis</name>
    <dbReference type="NCBI Taxonomy" id="3914"/>
    <lineage>
        <taxon>Eukaryota</taxon>
        <taxon>Viridiplantae</taxon>
        <taxon>Streptophyta</taxon>
        <taxon>Embryophyta</taxon>
        <taxon>Tracheophyta</taxon>
        <taxon>Spermatophyta</taxon>
        <taxon>Magnoliopsida</taxon>
        <taxon>eudicotyledons</taxon>
        <taxon>Gunneridae</taxon>
        <taxon>Pentapetalae</taxon>
        <taxon>rosids</taxon>
        <taxon>fabids</taxon>
        <taxon>Fabales</taxon>
        <taxon>Fabaceae</taxon>
        <taxon>Papilionoideae</taxon>
        <taxon>50 kb inversion clade</taxon>
        <taxon>NPAAA clade</taxon>
        <taxon>indigoferoid/millettioid clade</taxon>
        <taxon>Phaseoleae</taxon>
        <taxon>Vigna</taxon>
    </lineage>
</organism>
<dbReference type="AlphaFoldDB" id="A0A0L9T7D4"/>
<evidence type="ECO:0000313" key="2">
    <source>
        <dbReference type="EMBL" id="KOM26505.1"/>
    </source>
</evidence>
<feature type="compositionally biased region" description="Acidic residues" evidence="1">
    <location>
        <begin position="151"/>
        <end position="179"/>
    </location>
</feature>
<gene>
    <name evidence="2" type="ORF">LR48_Vigan280s000500</name>
</gene>
<dbReference type="Gramene" id="KOM26505">
    <property type="protein sequence ID" value="KOM26505"/>
    <property type="gene ID" value="LR48_Vigan280s000500"/>
</dbReference>
<dbReference type="EMBL" id="KQ258324">
    <property type="protein sequence ID" value="KOM26505.1"/>
    <property type="molecule type" value="Genomic_DNA"/>
</dbReference>
<reference evidence="3" key="1">
    <citation type="journal article" date="2015" name="Proc. Natl. Acad. Sci. U.S.A.">
        <title>Genome sequencing of adzuki bean (Vigna angularis) provides insight into high starch and low fat accumulation and domestication.</title>
        <authorList>
            <person name="Yang K."/>
            <person name="Tian Z."/>
            <person name="Chen C."/>
            <person name="Luo L."/>
            <person name="Zhao B."/>
            <person name="Wang Z."/>
            <person name="Yu L."/>
            <person name="Li Y."/>
            <person name="Sun Y."/>
            <person name="Li W."/>
            <person name="Chen Y."/>
            <person name="Li Y."/>
            <person name="Zhang Y."/>
            <person name="Ai D."/>
            <person name="Zhao J."/>
            <person name="Shang C."/>
            <person name="Ma Y."/>
            <person name="Wu B."/>
            <person name="Wang M."/>
            <person name="Gao L."/>
            <person name="Sun D."/>
            <person name="Zhang P."/>
            <person name="Guo F."/>
            <person name="Wang W."/>
            <person name="Li Y."/>
            <person name="Wang J."/>
            <person name="Varshney R.K."/>
            <person name="Wang J."/>
            <person name="Ling H.Q."/>
            <person name="Wan P."/>
        </authorList>
    </citation>
    <scope>NUCLEOTIDE SEQUENCE</scope>
    <source>
        <strain evidence="3">cv. Jingnong 6</strain>
    </source>
</reference>
<evidence type="ECO:0000256" key="1">
    <source>
        <dbReference type="SAM" id="MobiDB-lite"/>
    </source>
</evidence>
<evidence type="ECO:0000313" key="3">
    <source>
        <dbReference type="Proteomes" id="UP000053144"/>
    </source>
</evidence>
<proteinExistence type="predicted"/>